<evidence type="ECO:0000259" key="2">
    <source>
        <dbReference type="Pfam" id="PF26130"/>
    </source>
</evidence>
<reference evidence="3" key="1">
    <citation type="journal article" date="2022" name="Int. J. Mol. Sci.">
        <title>Draft Genome of Tanacetum Coccineum: Genomic Comparison of Closely Related Tanacetum-Family Plants.</title>
        <authorList>
            <person name="Yamashiro T."/>
            <person name="Shiraishi A."/>
            <person name="Nakayama K."/>
            <person name="Satake H."/>
        </authorList>
    </citation>
    <scope>NUCLEOTIDE SEQUENCE</scope>
</reference>
<evidence type="ECO:0000256" key="1">
    <source>
        <dbReference type="SAM" id="MobiDB-lite"/>
    </source>
</evidence>
<sequence length="346" mass="40154">MLLCEWQLRHNGHPFDPYTVYRQFPTIFSLEIHHGGRLSKVSNRLYDGGKVHWFDQIDSDGFSVVEVTHMLKCLGYVNPTMEYWYKMLDKDILLQLSNDKDVLRFSKYVDRCKIMQLYVVHPVDKPKPLGDSEEVEETFDPLFCDLDPESSQPHTTEIPNVSEPIEIPNVANQTEYPNDAENRDEHSDGGEESEESDDSDFDVELEDRIEDVEVDMDDFRKYTDANVEWVGPNVVPAENTQPVEDEVFKDLDLEDFDSGSDPDDVENNRKKALRMLARKHKPVDGNIYSENFYCGQTFHNKEMIKKMVSKISVENGRQLWLTKNDKVRVRAQCREIVPTFSNEDGS</sequence>
<gene>
    <name evidence="3" type="ORF">Tco_1066713</name>
</gene>
<dbReference type="EMBL" id="BQNB010019408">
    <property type="protein sequence ID" value="GJT84996.1"/>
    <property type="molecule type" value="Genomic_DNA"/>
</dbReference>
<dbReference type="InterPro" id="IPR058594">
    <property type="entry name" value="PB1-like_dom_pln"/>
</dbReference>
<feature type="compositionally biased region" description="Acidic residues" evidence="1">
    <location>
        <begin position="190"/>
        <end position="203"/>
    </location>
</feature>
<feature type="domain" description="PB1-like" evidence="2">
    <location>
        <begin position="28"/>
        <end position="121"/>
    </location>
</feature>
<comment type="caution">
    <text evidence="3">The sequence shown here is derived from an EMBL/GenBank/DDBJ whole genome shotgun (WGS) entry which is preliminary data.</text>
</comment>
<dbReference type="Pfam" id="PF26130">
    <property type="entry name" value="PB1-like"/>
    <property type="match status" value="1"/>
</dbReference>
<accession>A0ABQ5HAT3</accession>
<organism evidence="3 4">
    <name type="scientific">Tanacetum coccineum</name>
    <dbReference type="NCBI Taxonomy" id="301880"/>
    <lineage>
        <taxon>Eukaryota</taxon>
        <taxon>Viridiplantae</taxon>
        <taxon>Streptophyta</taxon>
        <taxon>Embryophyta</taxon>
        <taxon>Tracheophyta</taxon>
        <taxon>Spermatophyta</taxon>
        <taxon>Magnoliopsida</taxon>
        <taxon>eudicotyledons</taxon>
        <taxon>Gunneridae</taxon>
        <taxon>Pentapetalae</taxon>
        <taxon>asterids</taxon>
        <taxon>campanulids</taxon>
        <taxon>Asterales</taxon>
        <taxon>Asteraceae</taxon>
        <taxon>Asteroideae</taxon>
        <taxon>Anthemideae</taxon>
        <taxon>Anthemidinae</taxon>
        <taxon>Tanacetum</taxon>
    </lineage>
</organism>
<feature type="compositionally biased region" description="Polar residues" evidence="1">
    <location>
        <begin position="149"/>
        <end position="159"/>
    </location>
</feature>
<feature type="region of interest" description="Disordered" evidence="1">
    <location>
        <begin position="146"/>
        <end position="203"/>
    </location>
</feature>
<dbReference type="Proteomes" id="UP001151760">
    <property type="component" value="Unassembled WGS sequence"/>
</dbReference>
<reference evidence="3" key="2">
    <citation type="submission" date="2022-01" db="EMBL/GenBank/DDBJ databases">
        <authorList>
            <person name="Yamashiro T."/>
            <person name="Shiraishi A."/>
            <person name="Satake H."/>
            <person name="Nakayama K."/>
        </authorList>
    </citation>
    <scope>NUCLEOTIDE SEQUENCE</scope>
</reference>
<evidence type="ECO:0000313" key="3">
    <source>
        <dbReference type="EMBL" id="GJT84996.1"/>
    </source>
</evidence>
<feature type="compositionally biased region" description="Basic and acidic residues" evidence="1">
    <location>
        <begin position="180"/>
        <end position="189"/>
    </location>
</feature>
<evidence type="ECO:0000313" key="4">
    <source>
        <dbReference type="Proteomes" id="UP001151760"/>
    </source>
</evidence>
<protein>
    <submittedName>
        <fullName evidence="3">Transposase, MuDR</fullName>
    </submittedName>
</protein>
<name>A0ABQ5HAT3_9ASTR</name>
<keyword evidence="4" id="KW-1185">Reference proteome</keyword>
<proteinExistence type="predicted"/>